<dbReference type="SMART" id="SM00855">
    <property type="entry name" value="PGAM"/>
    <property type="match status" value="1"/>
</dbReference>
<evidence type="ECO:0000313" key="7">
    <source>
        <dbReference type="Proteomes" id="UP000308549"/>
    </source>
</evidence>
<dbReference type="InterPro" id="IPR036318">
    <property type="entry name" value="FAD-bd_PCMH-like_sf"/>
</dbReference>
<dbReference type="PROSITE" id="PS51387">
    <property type="entry name" value="FAD_PCMH"/>
    <property type="match status" value="1"/>
</dbReference>
<dbReference type="InterPro" id="IPR006094">
    <property type="entry name" value="Oxid_FAD_bind_N"/>
</dbReference>
<keyword evidence="2" id="KW-0560">Oxidoreductase</keyword>
<dbReference type="InterPro" id="IPR012951">
    <property type="entry name" value="BBE"/>
</dbReference>
<dbReference type="PANTHER" id="PTHR13878:SF91">
    <property type="entry name" value="FAD BINDING DOMAIN PROTEIN (AFU_ORTHOLOGUE AFUA_6G12070)-RELATED"/>
    <property type="match status" value="1"/>
</dbReference>
<accession>A0A4U0TXZ1</accession>
<sequence>MLRVSLGLVFAATASKALAKSNYDSHHLHNQHAPPEWPPGLLWHSSKGFGQCKCFPGDDCWPSQEEWDHLNETVDGRLIATVPLASPCYQSWDDYDDATCATLQASWTKPGTHIDTSSSVMAPFFANQSCDPFQVGKLPCVVGTYVQYAIDVATVAHVQAGLKFASEHNIRLVVRNTGHDYNGKSTGAGALGLWMHHLKDIEVVDWRDSHYTGKALSIGAGVEGLEAYVAADAAGLHVVGGTCPSVGLAGGYSQGGGHSPLASLHGLAADQILELEVVTAEGDHLIANRQQNHDLYWAMAGGGAGTFAITLSMKYKAHRDHAFSGMTLDYATTNVSADTHYEAINFLHTLLPSLTARRISVVWYFTSEYLRISPITAPQISAAGLKAIMNPLETKLTSLGIDYDATYTEYTGFLPYYNGTANPDQPIDVGIAQYGGRLIPRSVLTNAGTCQDLTDAYRFINERGAQFIGVALNVSFAVAGDVDNAVLPAWRDATIATVITTPWSFQKPWSEMQHLATLMTETLLPAIDAAVPTPPHCYLNEGNFQEPRWREVFYGENYARLLAVKDRYDPDRLLFRDRKHHYDDPLTKYHGHGEIVAQLLGLLKLLAHHISRTLRHPRRLVHSTSERSVRRQRSKASQASNPRSVNSFDILAAAPAAMTPRIHCVRHAQGYHNLSVANHSIHDPLLTPYGEEQCRELARTFPYHDRIDLVVASPIKRTMYTALLGFGTDLERTGMKVLAMPELQETSDLPCDTGSSPEELAKELDGKPVDLSLVQPGWNNKKMKYAANSRAIESRAREARLWLMSRPEKDIVVVTHGGFLHYFTEDWSGSDRFQGTGWANTEVRTYAFSASETEQAHLLETPESRQRRRGDDNKALDREEQAQLKRTVPAAQQQERGMGGGGGAARRSTAAKEAQQLQAKV</sequence>
<evidence type="ECO:0000256" key="4">
    <source>
        <dbReference type="SAM" id="SignalP"/>
    </source>
</evidence>
<dbReference type="SUPFAM" id="SSF53254">
    <property type="entry name" value="Phosphoglycerate mutase-like"/>
    <property type="match status" value="1"/>
</dbReference>
<dbReference type="GO" id="GO:0016491">
    <property type="term" value="F:oxidoreductase activity"/>
    <property type="evidence" value="ECO:0007669"/>
    <property type="project" value="UniProtKB-KW"/>
</dbReference>
<keyword evidence="7" id="KW-1185">Reference proteome</keyword>
<feature type="domain" description="FAD-binding PCMH-type" evidence="5">
    <location>
        <begin position="141"/>
        <end position="320"/>
    </location>
</feature>
<keyword evidence="4" id="KW-0732">Signal</keyword>
<feature type="signal peptide" evidence="4">
    <location>
        <begin position="1"/>
        <end position="19"/>
    </location>
</feature>
<evidence type="ECO:0000259" key="5">
    <source>
        <dbReference type="PROSITE" id="PS51387"/>
    </source>
</evidence>
<gene>
    <name evidence="6" type="ORF">B0A50_04332</name>
</gene>
<feature type="chain" id="PRO_5020525116" description="FAD-binding PCMH-type domain-containing protein" evidence="4">
    <location>
        <begin position="20"/>
        <end position="921"/>
    </location>
</feature>
<comment type="similarity">
    <text evidence="1">Belongs to the oxygen-dependent FAD-linked oxidoreductase family.</text>
</comment>
<evidence type="ECO:0000256" key="3">
    <source>
        <dbReference type="SAM" id="MobiDB-lite"/>
    </source>
</evidence>
<organism evidence="6 7">
    <name type="scientific">Salinomyces thailandicus</name>
    <dbReference type="NCBI Taxonomy" id="706561"/>
    <lineage>
        <taxon>Eukaryota</taxon>
        <taxon>Fungi</taxon>
        <taxon>Dikarya</taxon>
        <taxon>Ascomycota</taxon>
        <taxon>Pezizomycotina</taxon>
        <taxon>Dothideomycetes</taxon>
        <taxon>Dothideomycetidae</taxon>
        <taxon>Mycosphaerellales</taxon>
        <taxon>Teratosphaeriaceae</taxon>
        <taxon>Salinomyces</taxon>
    </lineage>
</organism>
<evidence type="ECO:0000313" key="6">
    <source>
        <dbReference type="EMBL" id="TKA26886.1"/>
    </source>
</evidence>
<reference evidence="6 7" key="1">
    <citation type="submission" date="2017-03" db="EMBL/GenBank/DDBJ databases">
        <title>Genomes of endolithic fungi from Antarctica.</title>
        <authorList>
            <person name="Coleine C."/>
            <person name="Masonjones S."/>
            <person name="Stajich J.E."/>
        </authorList>
    </citation>
    <scope>NUCLEOTIDE SEQUENCE [LARGE SCALE GENOMIC DNA]</scope>
    <source>
        <strain evidence="6 7">CCFEE 6315</strain>
    </source>
</reference>
<dbReference type="Pfam" id="PF08031">
    <property type="entry name" value="BBE"/>
    <property type="match status" value="1"/>
</dbReference>
<proteinExistence type="inferred from homology"/>
<comment type="caution">
    <text evidence="6">The sequence shown here is derived from an EMBL/GenBank/DDBJ whole genome shotgun (WGS) entry which is preliminary data.</text>
</comment>
<dbReference type="InterPro" id="IPR029033">
    <property type="entry name" value="His_PPase_superfam"/>
</dbReference>
<protein>
    <recommendedName>
        <fullName evidence="5">FAD-binding PCMH-type domain-containing protein</fullName>
    </recommendedName>
</protein>
<dbReference type="GO" id="GO:0071949">
    <property type="term" value="F:FAD binding"/>
    <property type="evidence" value="ECO:0007669"/>
    <property type="project" value="InterPro"/>
</dbReference>
<dbReference type="Pfam" id="PF01565">
    <property type="entry name" value="FAD_binding_4"/>
    <property type="match status" value="1"/>
</dbReference>
<dbReference type="AlphaFoldDB" id="A0A4U0TXZ1"/>
<evidence type="ECO:0000256" key="2">
    <source>
        <dbReference type="ARBA" id="ARBA00023002"/>
    </source>
</evidence>
<dbReference type="CDD" id="cd07067">
    <property type="entry name" value="HP_PGM_like"/>
    <property type="match status" value="1"/>
</dbReference>
<feature type="region of interest" description="Disordered" evidence="3">
    <location>
        <begin position="617"/>
        <end position="643"/>
    </location>
</feature>
<dbReference type="InterPro" id="IPR016169">
    <property type="entry name" value="FAD-bd_PCMH_sub2"/>
</dbReference>
<dbReference type="Gene3D" id="3.40.50.1240">
    <property type="entry name" value="Phosphoglycerate mutase-like"/>
    <property type="match status" value="1"/>
</dbReference>
<dbReference type="InterPro" id="IPR013078">
    <property type="entry name" value="His_Pase_superF_clade-1"/>
</dbReference>
<feature type="compositionally biased region" description="Basic and acidic residues" evidence="3">
    <location>
        <begin position="854"/>
        <end position="883"/>
    </location>
</feature>
<dbReference type="OrthoDB" id="9983560at2759"/>
<dbReference type="SUPFAM" id="SSF56176">
    <property type="entry name" value="FAD-binding/transporter-associated domain-like"/>
    <property type="match status" value="1"/>
</dbReference>
<dbReference type="Pfam" id="PF00300">
    <property type="entry name" value="His_Phos_1"/>
    <property type="match status" value="1"/>
</dbReference>
<dbReference type="InterPro" id="IPR050432">
    <property type="entry name" value="FAD-linked_Oxidoreductases_BP"/>
</dbReference>
<feature type="region of interest" description="Disordered" evidence="3">
    <location>
        <begin position="852"/>
        <end position="921"/>
    </location>
</feature>
<name>A0A4U0TXZ1_9PEZI</name>
<dbReference type="Proteomes" id="UP000308549">
    <property type="component" value="Unassembled WGS sequence"/>
</dbReference>
<dbReference type="PANTHER" id="PTHR13878">
    <property type="entry name" value="GULONOLACTONE OXIDASE"/>
    <property type="match status" value="1"/>
</dbReference>
<dbReference type="InterPro" id="IPR016166">
    <property type="entry name" value="FAD-bd_PCMH"/>
</dbReference>
<dbReference type="Gene3D" id="3.30.465.10">
    <property type="match status" value="2"/>
</dbReference>
<dbReference type="EMBL" id="NAJL01000026">
    <property type="protein sequence ID" value="TKA26886.1"/>
    <property type="molecule type" value="Genomic_DNA"/>
</dbReference>
<evidence type="ECO:0000256" key="1">
    <source>
        <dbReference type="ARBA" id="ARBA00005466"/>
    </source>
</evidence>